<feature type="region of interest" description="Disordered" evidence="2">
    <location>
        <begin position="244"/>
        <end position="312"/>
    </location>
</feature>
<feature type="region of interest" description="Disordered" evidence="2">
    <location>
        <begin position="204"/>
        <end position="230"/>
    </location>
</feature>
<keyword evidence="4" id="KW-1185">Reference proteome</keyword>
<feature type="compositionally biased region" description="Basic residues" evidence="2">
    <location>
        <begin position="273"/>
        <end position="302"/>
    </location>
</feature>
<feature type="region of interest" description="Disordered" evidence="2">
    <location>
        <begin position="556"/>
        <end position="614"/>
    </location>
</feature>
<dbReference type="SMR" id="A0A6P5T889"/>
<feature type="compositionally biased region" description="Polar residues" evidence="2">
    <location>
        <begin position="789"/>
        <end position="798"/>
    </location>
</feature>
<feature type="region of interest" description="Disordered" evidence="2">
    <location>
        <begin position="719"/>
        <end position="798"/>
    </location>
</feature>
<proteinExistence type="predicted"/>
<dbReference type="AlphaFoldDB" id="A0A6P5T889"/>
<sequence>MMKYLEKKQEQNKAPSPCLPRHALPTTATPSPICLLLEAIDHIKVGSYYEIDHSKLPPRTTPEQLKAVRVVMVSEKGALKVAVRFPSIHSLHTHITEGGYAKPLAKQIPALNEKYVMPAEMASEVLYRRIPPQELADRSNIWSFWAATPSATNYQRISSSPSPAVSGEVMNRSVVSKKGPCWSELKFTGMVTWGKRRQVRYLRRHEPSPSYSTDEEEEKGKELTELEENGDDFYVDDEKAITVIEEDDDIEEEEEDVKTEDEAPPVVPWKMNLRSRKRKRQDHHRKPKKTTKKSKSITKRQKQNQVVAVPDRSNKKLVKHTVARWSAGRYKAAEENMLRVMKAKGAKFGSPILRPALRSEARKLIGDTGLLDHLLKHMAGKVAPGGAERFRRRHNADGAMEYWLESADLFDIRKQAGVQDPYWTPLPGWAPGDNPTRDPTCTREIHELREEITKIKRQLHVSKNQEDNLALVTMSNSCLTSLDWEHDGSLINQKEYSVLLTMQQNKIREQLMEMSQSLSRMEEEHAEQIVKKTKMEEQLMVVSQSLSDLKEQIGMLKSSREEPVSISEAPPPSDTDQRAATKSKGGEQEEEEEEDKLEGGDNNAAATATHEDKAAKIQRLRSGFRICRPQGSFLWPNMGISTPPSASSSSATHLIPIPPQPQPQSPVKPVAERRPVKTATLCNVSYKPSASPPIFLPPGPPSKSKRSVTVTNTLLINLNELPNPNPNNLQNTSETSTVLSRTLTYQRRHHHHQYPRMLNAKTEDGEDGNASNEASKQQQQQQHDEPTRWCSSSSPSTTATWMGQKWWLAMATPSPSVDNSTKG</sequence>
<accession>A0A6P5T889</accession>
<feature type="compositionally biased region" description="Low complexity" evidence="2">
    <location>
        <begin position="719"/>
        <end position="732"/>
    </location>
</feature>
<dbReference type="PANTHER" id="PTHR46740:SF2">
    <property type="entry name" value="PROTEIN DYAD"/>
    <property type="match status" value="1"/>
</dbReference>
<evidence type="ECO:0000313" key="5">
    <source>
        <dbReference type="RefSeq" id="XP_021823438.1"/>
    </source>
</evidence>
<protein>
    <submittedName>
        <fullName evidence="5">Protein DYAD-like</fullName>
    </submittedName>
</protein>
<evidence type="ECO:0000313" key="4">
    <source>
        <dbReference type="Proteomes" id="UP000515124"/>
    </source>
</evidence>
<evidence type="ECO:0000256" key="1">
    <source>
        <dbReference type="SAM" id="Coils"/>
    </source>
</evidence>
<feature type="compositionally biased region" description="Polar residues" evidence="2">
    <location>
        <begin position="733"/>
        <end position="744"/>
    </location>
</feature>
<dbReference type="PANTHER" id="PTHR46740">
    <property type="entry name" value="PROTEIN DYAD"/>
    <property type="match status" value="1"/>
</dbReference>
<keyword evidence="1" id="KW-0175">Coiled coil</keyword>
<feature type="compositionally biased region" description="Basic and acidic residues" evidence="2">
    <location>
        <begin position="1"/>
        <end position="11"/>
    </location>
</feature>
<dbReference type="InterPro" id="IPR044221">
    <property type="entry name" value="DYAD/AMEIOTIC1"/>
</dbReference>
<dbReference type="GeneID" id="110764730"/>
<dbReference type="GO" id="GO:0051177">
    <property type="term" value="P:meiotic sister chromatid cohesion"/>
    <property type="evidence" value="ECO:0007669"/>
    <property type="project" value="InterPro"/>
</dbReference>
<name>A0A6P5T889_PRUAV</name>
<reference evidence="5" key="1">
    <citation type="submission" date="2025-08" db="UniProtKB">
        <authorList>
            <consortium name="RefSeq"/>
        </authorList>
    </citation>
    <scope>IDENTIFICATION</scope>
</reference>
<dbReference type="GO" id="GO:0007131">
    <property type="term" value="P:reciprocal meiotic recombination"/>
    <property type="evidence" value="ECO:0007669"/>
    <property type="project" value="InterPro"/>
</dbReference>
<evidence type="ECO:0000259" key="3">
    <source>
        <dbReference type="Pfam" id="PF25874"/>
    </source>
</evidence>
<dbReference type="Gramene" id="Pav_sc0001102.1_g460.1.br:mrna">
    <property type="protein sequence ID" value="Pav_sc0001102.1_g460.1.br:mrna"/>
    <property type="gene ID" value="Pav_sc0001102.1_g460.1.br"/>
</dbReference>
<dbReference type="KEGG" id="pavi:110764730"/>
<dbReference type="InterPro" id="IPR059080">
    <property type="entry name" value="WHD_PTC1"/>
</dbReference>
<feature type="coiled-coil region" evidence="1">
    <location>
        <begin position="504"/>
        <end position="552"/>
    </location>
</feature>
<gene>
    <name evidence="5" type="primary">LOC110764730</name>
</gene>
<feature type="domain" description="PTC1-like winged helix-turn-helix" evidence="3">
    <location>
        <begin position="324"/>
        <end position="406"/>
    </location>
</feature>
<dbReference type="Pfam" id="PF25874">
    <property type="entry name" value="WHD_plant_repro"/>
    <property type="match status" value="1"/>
</dbReference>
<evidence type="ECO:0000256" key="2">
    <source>
        <dbReference type="SAM" id="MobiDB-lite"/>
    </source>
</evidence>
<feature type="region of interest" description="Disordered" evidence="2">
    <location>
        <begin position="1"/>
        <end position="23"/>
    </location>
</feature>
<feature type="compositionally biased region" description="Basic and acidic residues" evidence="2">
    <location>
        <begin position="575"/>
        <end position="587"/>
    </location>
</feature>
<feature type="compositionally biased region" description="Acidic residues" evidence="2">
    <location>
        <begin position="244"/>
        <end position="263"/>
    </location>
</feature>
<dbReference type="RefSeq" id="XP_021823438.1">
    <property type="nucleotide sequence ID" value="XM_021967746.1"/>
</dbReference>
<organism evidence="4 5">
    <name type="scientific">Prunus avium</name>
    <name type="common">Cherry</name>
    <name type="synonym">Cerasus avium</name>
    <dbReference type="NCBI Taxonomy" id="42229"/>
    <lineage>
        <taxon>Eukaryota</taxon>
        <taxon>Viridiplantae</taxon>
        <taxon>Streptophyta</taxon>
        <taxon>Embryophyta</taxon>
        <taxon>Tracheophyta</taxon>
        <taxon>Spermatophyta</taxon>
        <taxon>Magnoliopsida</taxon>
        <taxon>eudicotyledons</taxon>
        <taxon>Gunneridae</taxon>
        <taxon>Pentapetalae</taxon>
        <taxon>rosids</taxon>
        <taxon>fabids</taxon>
        <taxon>Rosales</taxon>
        <taxon>Rosaceae</taxon>
        <taxon>Amygdaloideae</taxon>
        <taxon>Amygdaleae</taxon>
        <taxon>Prunus</taxon>
    </lineage>
</organism>
<dbReference type="Proteomes" id="UP000515124">
    <property type="component" value="Unplaced"/>
</dbReference>